<keyword evidence="2" id="KW-1185">Reference proteome</keyword>
<organism evidence="1 2">
    <name type="scientific">Hymenobacter lutimineralis</name>
    <dbReference type="NCBI Taxonomy" id="2606448"/>
    <lineage>
        <taxon>Bacteria</taxon>
        <taxon>Pseudomonadati</taxon>
        <taxon>Bacteroidota</taxon>
        <taxon>Cytophagia</taxon>
        <taxon>Cytophagales</taxon>
        <taxon>Hymenobacteraceae</taxon>
        <taxon>Hymenobacter</taxon>
    </lineage>
</organism>
<name>A0A5D6VDM3_9BACT</name>
<dbReference type="AlphaFoldDB" id="A0A5D6VDM3"/>
<comment type="caution">
    <text evidence="1">The sequence shown here is derived from an EMBL/GenBank/DDBJ whole genome shotgun (WGS) entry which is preliminary data.</text>
</comment>
<sequence length="153" mass="16624">MRLPKLLLTTLGLLSGTLLQPDSRAEPKPLSQVQVARQFLLAVLRADYPTAYGFLEAGVAQRLTPVQFAAAMQPVYAQGQQFGPDFALYKLGLRLGEGNTIRPFCAFTFKSDTLAGAPHVQLDVSFRDSVATRILYFTPVPAAAHQPSLPLVP</sequence>
<reference evidence="1 2" key="1">
    <citation type="submission" date="2019-08" db="EMBL/GenBank/DDBJ databases">
        <authorList>
            <person name="Seo M.-J."/>
        </authorList>
    </citation>
    <scope>NUCLEOTIDE SEQUENCE [LARGE SCALE GENOMIC DNA]</scope>
    <source>
        <strain evidence="1 2">KIGAM108</strain>
    </source>
</reference>
<dbReference type="Proteomes" id="UP000322791">
    <property type="component" value="Unassembled WGS sequence"/>
</dbReference>
<proteinExistence type="predicted"/>
<gene>
    <name evidence="1" type="ORF">FY528_02390</name>
</gene>
<accession>A0A5D6VDM3</accession>
<dbReference type="EMBL" id="VTHL01000002">
    <property type="protein sequence ID" value="TYZ13282.1"/>
    <property type="molecule type" value="Genomic_DNA"/>
</dbReference>
<evidence type="ECO:0000313" key="1">
    <source>
        <dbReference type="EMBL" id="TYZ13282.1"/>
    </source>
</evidence>
<dbReference type="RefSeq" id="WP_149069405.1">
    <property type="nucleotide sequence ID" value="NZ_VTHL01000002.1"/>
</dbReference>
<evidence type="ECO:0008006" key="3">
    <source>
        <dbReference type="Google" id="ProtNLM"/>
    </source>
</evidence>
<evidence type="ECO:0000313" key="2">
    <source>
        <dbReference type="Proteomes" id="UP000322791"/>
    </source>
</evidence>
<protein>
    <recommendedName>
        <fullName evidence="3">DUF3887 domain-containing protein</fullName>
    </recommendedName>
</protein>